<dbReference type="Ensembl" id="ENSCJAT00000005617.4">
    <property type="protein sequence ID" value="ENSCJAP00000005323.2"/>
    <property type="gene ID" value="ENSCJAG00000002895.5"/>
</dbReference>
<dbReference type="HOGENOM" id="CLU_005284_3_1_1"/>
<name>F7ILV6_CALJA</name>
<dbReference type="eggNOG" id="KOG3594">
    <property type="taxonomic scope" value="Eukaryota"/>
</dbReference>
<accession>F7ILV6</accession>
<dbReference type="Bgee" id="ENSCJAG00000002895">
    <property type="expression patterns" value="Expressed in cerebellum and 2 other cell types or tissues"/>
</dbReference>
<evidence type="ECO:0000256" key="1">
    <source>
        <dbReference type="SAM" id="MobiDB-lite"/>
    </source>
</evidence>
<dbReference type="FunCoup" id="F7ILV6">
    <property type="interactions" value="219"/>
</dbReference>
<dbReference type="Proteomes" id="UP000008225">
    <property type="component" value="Chromosome 13"/>
</dbReference>
<proteinExistence type="predicted"/>
<organism evidence="2 3">
    <name type="scientific">Callithrix jacchus</name>
    <name type="common">White-tufted-ear marmoset</name>
    <name type="synonym">Simia Jacchus</name>
    <dbReference type="NCBI Taxonomy" id="9483"/>
    <lineage>
        <taxon>Eukaryota</taxon>
        <taxon>Metazoa</taxon>
        <taxon>Chordata</taxon>
        <taxon>Craniata</taxon>
        <taxon>Vertebrata</taxon>
        <taxon>Euteleostomi</taxon>
        <taxon>Mammalia</taxon>
        <taxon>Eutheria</taxon>
        <taxon>Euarchontoglires</taxon>
        <taxon>Primates</taxon>
        <taxon>Haplorrhini</taxon>
        <taxon>Platyrrhini</taxon>
        <taxon>Cebidae</taxon>
        <taxon>Callitrichinae</taxon>
        <taxon>Callithrix</taxon>
        <taxon>Callithrix</taxon>
    </lineage>
</organism>
<evidence type="ECO:0000313" key="3">
    <source>
        <dbReference type="Proteomes" id="UP000008225"/>
    </source>
</evidence>
<evidence type="ECO:0000313" key="2">
    <source>
        <dbReference type="Ensembl" id="ENSCJAP00000005323.2"/>
    </source>
</evidence>
<dbReference type="InParanoid" id="F7ILV6"/>
<gene>
    <name evidence="2" type="primary">CDH7</name>
</gene>
<dbReference type="AlphaFoldDB" id="F7ILV6"/>
<sequence>MLIKEMVPSNTSCQAKGQVPFSLLMRTLGIFMPPRDWTVRSRPTTRSELKHLTGSPTNPWSPSRSLSSKFRISTTMNPNFWMAHTRQEFLKCLLWGPQLYK</sequence>
<reference evidence="2" key="3">
    <citation type="submission" date="2025-09" db="UniProtKB">
        <authorList>
            <consortium name="Ensembl"/>
        </authorList>
    </citation>
    <scope>IDENTIFICATION</scope>
</reference>
<reference evidence="2" key="2">
    <citation type="submission" date="2025-08" db="UniProtKB">
        <authorList>
            <consortium name="Ensembl"/>
        </authorList>
    </citation>
    <scope>IDENTIFICATION</scope>
</reference>
<dbReference type="GeneTree" id="ENSGT00940000157031"/>
<keyword evidence="3" id="KW-1185">Reference proteome</keyword>
<dbReference type="STRING" id="9483.ENSCJAP00000005323"/>
<protein>
    <submittedName>
        <fullName evidence="2">Cadherin 7</fullName>
    </submittedName>
</protein>
<feature type="region of interest" description="Disordered" evidence="1">
    <location>
        <begin position="42"/>
        <end position="62"/>
    </location>
</feature>
<reference evidence="2" key="1">
    <citation type="submission" date="2009-03" db="EMBL/GenBank/DDBJ databases">
        <authorList>
            <person name="Warren W."/>
            <person name="Ye L."/>
            <person name="Minx P."/>
            <person name="Worley K."/>
            <person name="Gibbs R."/>
            <person name="Wilson R.K."/>
        </authorList>
    </citation>
    <scope>NUCLEOTIDE SEQUENCE [LARGE SCALE GENOMIC DNA]</scope>
</reference>